<gene>
    <name evidence="8" type="ORF">HMPREF9336_01526</name>
</gene>
<reference evidence="8 9" key="1">
    <citation type="journal article" date="2011" name="Stand. Genomic Sci.">
        <title>High quality draft genome sequence of Segniliparus rugosus CDC 945(T)= (ATCC BAA-974(T)).</title>
        <authorList>
            <person name="Earl A.M."/>
            <person name="Desjardins C.A."/>
            <person name="Fitzgerald M.G."/>
            <person name="Arachchi H.M."/>
            <person name="Zeng Q."/>
            <person name="Mehta T."/>
            <person name="Griggs A."/>
            <person name="Birren B.W."/>
            <person name="Toney N.C."/>
            <person name="Carr J."/>
            <person name="Posey J."/>
            <person name="Butler W.R."/>
        </authorList>
    </citation>
    <scope>NUCLEOTIDE SEQUENCE [LARGE SCALE GENOMIC DNA]</scope>
    <source>
        <strain evidence="9">ATCC BAA-974 / DSM 45345 / CCUG 50838 / CIP 108380 / JCM 13579 / CDC 945</strain>
    </source>
</reference>
<dbReference type="EMBL" id="ACZI02000001">
    <property type="protein sequence ID" value="EFV13641.1"/>
    <property type="molecule type" value="Genomic_DNA"/>
</dbReference>
<keyword evidence="5" id="KW-0564">Palmitate</keyword>
<evidence type="ECO:0000256" key="2">
    <source>
        <dbReference type="ARBA" id="ARBA00022475"/>
    </source>
</evidence>
<dbReference type="AlphaFoldDB" id="E5XPV4"/>
<evidence type="ECO:0000256" key="4">
    <source>
        <dbReference type="ARBA" id="ARBA00023136"/>
    </source>
</evidence>
<evidence type="ECO:0000313" key="8">
    <source>
        <dbReference type="EMBL" id="EFV13641.1"/>
    </source>
</evidence>
<dbReference type="Gene3D" id="3.30.2030.20">
    <property type="match status" value="1"/>
</dbReference>
<protein>
    <submittedName>
        <fullName evidence="8">Uncharacterized protein</fullName>
    </submittedName>
</protein>
<keyword evidence="6" id="KW-0449">Lipoprotein</keyword>
<dbReference type="GO" id="GO:0005886">
    <property type="term" value="C:plasma membrane"/>
    <property type="evidence" value="ECO:0007669"/>
    <property type="project" value="UniProtKB-SubCell"/>
</dbReference>
<comment type="subcellular location">
    <subcellularLocation>
        <location evidence="1">Cell membrane</location>
        <topology evidence="1">Lipid-anchor</topology>
    </subcellularLocation>
</comment>
<evidence type="ECO:0000256" key="6">
    <source>
        <dbReference type="ARBA" id="ARBA00023288"/>
    </source>
</evidence>
<keyword evidence="3" id="KW-0732">Signal</keyword>
<dbReference type="Pfam" id="PF16708">
    <property type="entry name" value="LppA"/>
    <property type="match status" value="1"/>
</dbReference>
<dbReference type="HOGENOM" id="CLU_1199103_0_0_11"/>
<keyword evidence="2" id="KW-1003">Cell membrane</keyword>
<keyword evidence="4 7" id="KW-0472">Membrane</keyword>
<evidence type="ECO:0000256" key="1">
    <source>
        <dbReference type="ARBA" id="ARBA00004193"/>
    </source>
</evidence>
<dbReference type="STRING" id="679197.HMPREF9336_01526"/>
<evidence type="ECO:0000313" key="9">
    <source>
        <dbReference type="Proteomes" id="UP000004816"/>
    </source>
</evidence>
<dbReference type="OrthoDB" id="9841568at2"/>
<evidence type="ECO:0000256" key="3">
    <source>
        <dbReference type="ARBA" id="ARBA00022729"/>
    </source>
</evidence>
<proteinExistence type="predicted"/>
<dbReference type="Proteomes" id="UP000004816">
    <property type="component" value="Unassembled WGS sequence"/>
</dbReference>
<organism evidence="8 9">
    <name type="scientific">Segniliparus rugosus (strain ATCC BAA-974 / DSM 45345 / CCUG 50838 / CIP 108380 / JCM 13579 / CDC 945)</name>
    <dbReference type="NCBI Taxonomy" id="679197"/>
    <lineage>
        <taxon>Bacteria</taxon>
        <taxon>Bacillati</taxon>
        <taxon>Actinomycetota</taxon>
        <taxon>Actinomycetes</taxon>
        <taxon>Mycobacteriales</taxon>
        <taxon>Segniliparaceae</taxon>
        <taxon>Segniliparus</taxon>
    </lineage>
</organism>
<sequence length="231" mass="24763">MPYAEDPQGKKGKRKLWSFPYVAAIAAVVCTVLLCAGGCYLLGRLGSQLDPNYTRPEEVAAHEAALRAGGPAERDAQRVEAALARAADSAVAAYPGLSWRWGDEAPGDSTCDPYNMFHQVKPLQMVLRHVLFDGELTDKAREGVVAALKTQAEGLGIAGEEGFADSYGRAWTTFSRGADSASLRLVSGRATVGEPDDLIAKEHAAAVVEGRSACLFPQRYFTENHLPVPTE</sequence>
<keyword evidence="7" id="KW-1133">Transmembrane helix</keyword>
<dbReference type="InterPro" id="IPR032018">
    <property type="entry name" value="LppA/LppB/LprP"/>
</dbReference>
<keyword evidence="7" id="KW-0812">Transmembrane</keyword>
<comment type="caution">
    <text evidence="8">The sequence shown here is derived from an EMBL/GenBank/DDBJ whole genome shotgun (WGS) entry which is preliminary data.</text>
</comment>
<evidence type="ECO:0000256" key="7">
    <source>
        <dbReference type="SAM" id="Phobius"/>
    </source>
</evidence>
<evidence type="ECO:0000256" key="5">
    <source>
        <dbReference type="ARBA" id="ARBA00023139"/>
    </source>
</evidence>
<accession>E5XPV4</accession>
<keyword evidence="9" id="KW-1185">Reference proteome</keyword>
<feature type="transmembrane region" description="Helical" evidence="7">
    <location>
        <begin position="21"/>
        <end position="43"/>
    </location>
</feature>
<name>E5XPV4_SEGRC</name>
<dbReference type="RefSeq" id="WP_007469127.1">
    <property type="nucleotide sequence ID" value="NZ_KI391953.1"/>
</dbReference>